<evidence type="ECO:0000256" key="1">
    <source>
        <dbReference type="ARBA" id="ARBA00010688"/>
    </source>
</evidence>
<dbReference type="Proteomes" id="UP000184485">
    <property type="component" value="Unassembled WGS sequence"/>
</dbReference>
<gene>
    <name evidence="6" type="ORF">SAMN02745157_3965</name>
</gene>
<reference evidence="6 7" key="1">
    <citation type="submission" date="2016-11" db="EMBL/GenBank/DDBJ databases">
        <authorList>
            <person name="Jaros S."/>
            <person name="Januszkiewicz K."/>
            <person name="Wedrychowicz H."/>
        </authorList>
    </citation>
    <scope>NUCLEOTIDE SEQUENCE [LARGE SCALE GENOMIC DNA]</scope>
    <source>
        <strain evidence="6 7">DSM 19436</strain>
    </source>
</reference>
<dbReference type="GO" id="GO:0005829">
    <property type="term" value="C:cytosol"/>
    <property type="evidence" value="ECO:0007669"/>
    <property type="project" value="TreeGrafter"/>
</dbReference>
<dbReference type="AlphaFoldDB" id="A0A1M5IQ72"/>
<dbReference type="Pfam" id="PF00294">
    <property type="entry name" value="PfkB"/>
    <property type="match status" value="1"/>
</dbReference>
<dbReference type="InterPro" id="IPR002139">
    <property type="entry name" value="Ribo/fructo_kinase"/>
</dbReference>
<dbReference type="GO" id="GO:0006796">
    <property type="term" value="P:phosphate-containing compound metabolic process"/>
    <property type="evidence" value="ECO:0007669"/>
    <property type="project" value="UniProtKB-ARBA"/>
</dbReference>
<dbReference type="Gene3D" id="3.40.1190.20">
    <property type="match status" value="1"/>
</dbReference>
<proteinExistence type="inferred from homology"/>
<evidence type="ECO:0000313" key="6">
    <source>
        <dbReference type="EMBL" id="SHG30401.1"/>
    </source>
</evidence>
<dbReference type="GO" id="GO:0016301">
    <property type="term" value="F:kinase activity"/>
    <property type="evidence" value="ECO:0007669"/>
    <property type="project" value="UniProtKB-KW"/>
</dbReference>
<feature type="domain" description="Carbohydrate kinase PfkB" evidence="5">
    <location>
        <begin position="2"/>
        <end position="284"/>
    </location>
</feature>
<evidence type="ECO:0000256" key="2">
    <source>
        <dbReference type="ARBA" id="ARBA00022679"/>
    </source>
</evidence>
<dbReference type="PROSITE" id="PS00584">
    <property type="entry name" value="PFKB_KINASES_2"/>
    <property type="match status" value="1"/>
</dbReference>
<keyword evidence="2 4" id="KW-0808">Transferase</keyword>
<dbReference type="OrthoDB" id="9775849at2"/>
<comment type="similarity">
    <text evidence="1 4">Belongs to the carbohydrate kinase PfkB family.</text>
</comment>
<organism evidence="6 7">
    <name type="scientific">Kaistia soli DSM 19436</name>
    <dbReference type="NCBI Taxonomy" id="1122133"/>
    <lineage>
        <taxon>Bacteria</taxon>
        <taxon>Pseudomonadati</taxon>
        <taxon>Pseudomonadota</taxon>
        <taxon>Alphaproteobacteria</taxon>
        <taxon>Hyphomicrobiales</taxon>
        <taxon>Kaistiaceae</taxon>
        <taxon>Kaistia</taxon>
    </lineage>
</organism>
<dbReference type="STRING" id="1122133.SAMN02745157_3965"/>
<evidence type="ECO:0000256" key="3">
    <source>
        <dbReference type="ARBA" id="ARBA00022777"/>
    </source>
</evidence>
<evidence type="ECO:0000256" key="4">
    <source>
        <dbReference type="RuleBase" id="RU003704"/>
    </source>
</evidence>
<dbReference type="EMBL" id="FQUP01000004">
    <property type="protein sequence ID" value="SHG30401.1"/>
    <property type="molecule type" value="Genomic_DNA"/>
</dbReference>
<dbReference type="InterPro" id="IPR011611">
    <property type="entry name" value="PfkB_dom"/>
</dbReference>
<name>A0A1M5IQ72_9HYPH</name>
<dbReference type="PANTHER" id="PTHR10584:SF157">
    <property type="entry name" value="SULFOFRUCTOSE KINASE"/>
    <property type="match status" value="1"/>
</dbReference>
<dbReference type="SUPFAM" id="SSF53613">
    <property type="entry name" value="Ribokinase-like"/>
    <property type="match status" value="1"/>
</dbReference>
<accession>A0A1M5IQ72</accession>
<dbReference type="RefSeq" id="WP_073056281.1">
    <property type="nucleotide sequence ID" value="NZ_FQUP01000004.1"/>
</dbReference>
<evidence type="ECO:0000259" key="5">
    <source>
        <dbReference type="Pfam" id="PF00294"/>
    </source>
</evidence>
<sequence>MARIHCLSTADMDRVFEVDHLPVHDEKMFAAAFHEGAGGQGVFVARALAALGAAVTYHGTVGDDPTGAAVVAELSAIAGLSVEIARLAGVATGSCAILVDRTGEKALVLAPAAPELGGRLGEGLTVEPGDIVTLNFFDPAQMARVLARARAGGATTIVDIEATGISVFGWEAALAVMAAADIVCSNQTTLDAWSAREAVTGALLDRAERFARAIAISGQRVCVTLGAEGVLVFDGAATEHILAVPVKPLNTTGAGDTFLAGLAFGLHRGDSLFAAARLATRVAADFLGFGSVDRDRLGL</sequence>
<dbReference type="InterPro" id="IPR029056">
    <property type="entry name" value="Ribokinase-like"/>
</dbReference>
<keyword evidence="3 4" id="KW-0418">Kinase</keyword>
<dbReference type="PRINTS" id="PR00990">
    <property type="entry name" value="RIBOKINASE"/>
</dbReference>
<protein>
    <submittedName>
        <fullName evidence="6">Sulfofructose kinase</fullName>
    </submittedName>
</protein>
<dbReference type="PANTHER" id="PTHR10584">
    <property type="entry name" value="SUGAR KINASE"/>
    <property type="match status" value="1"/>
</dbReference>
<keyword evidence="7" id="KW-1185">Reference proteome</keyword>
<dbReference type="InterPro" id="IPR002173">
    <property type="entry name" value="Carboh/pur_kinase_PfkB_CS"/>
</dbReference>
<evidence type="ECO:0000313" key="7">
    <source>
        <dbReference type="Proteomes" id="UP000184485"/>
    </source>
</evidence>